<organism evidence="1">
    <name type="scientific">marine sediment metagenome</name>
    <dbReference type="NCBI Taxonomy" id="412755"/>
    <lineage>
        <taxon>unclassified sequences</taxon>
        <taxon>metagenomes</taxon>
        <taxon>ecological metagenomes</taxon>
    </lineage>
</organism>
<name>X1V0C6_9ZZZZ</name>
<evidence type="ECO:0000313" key="1">
    <source>
        <dbReference type="EMBL" id="GAJ09282.1"/>
    </source>
</evidence>
<protein>
    <recommendedName>
        <fullName evidence="2">Wadjet protein JetD C-terminal domain-containing protein</fullName>
    </recommendedName>
</protein>
<reference evidence="1" key="1">
    <citation type="journal article" date="2014" name="Front. Microbiol.">
        <title>High frequency of phylogenetically diverse reductive dehalogenase-homologous genes in deep subseafloor sedimentary metagenomes.</title>
        <authorList>
            <person name="Kawai M."/>
            <person name="Futagami T."/>
            <person name="Toyoda A."/>
            <person name="Takaki Y."/>
            <person name="Nishi S."/>
            <person name="Hori S."/>
            <person name="Arai W."/>
            <person name="Tsubouchi T."/>
            <person name="Morono Y."/>
            <person name="Uchiyama I."/>
            <person name="Ito T."/>
            <person name="Fujiyama A."/>
            <person name="Inagaki F."/>
            <person name="Takami H."/>
        </authorList>
    </citation>
    <scope>NUCLEOTIDE SEQUENCE</scope>
    <source>
        <strain evidence="1">Expedition CK06-06</strain>
    </source>
</reference>
<evidence type="ECO:0008006" key="2">
    <source>
        <dbReference type="Google" id="ProtNLM"/>
    </source>
</evidence>
<sequence length="208" mass="24352">MRAVDKPGAWLDLNEFMETVKRSYNKDKWDNQPKYIEIWTEKDALRSVLTEITYPYDVSLMVARGQLSRTAIYETSKRYRSKSDKKCYLYYCGDFDPSGLSIYNSIRKRLEAFGIFVNYERIALTEGQIKEYHLPSDPAKQSDPNYDKFVSIYGSDMVVELDSLPPDILRKIIEDCILQNIDQDLLAQVQEKEKDEEIKLNKFIEKGV</sequence>
<gene>
    <name evidence="1" type="ORF">S12H4_54320</name>
</gene>
<dbReference type="EMBL" id="BARW01034709">
    <property type="protein sequence ID" value="GAJ09282.1"/>
    <property type="molecule type" value="Genomic_DNA"/>
</dbReference>
<accession>X1V0C6</accession>
<proteinExistence type="predicted"/>
<dbReference type="AlphaFoldDB" id="X1V0C6"/>
<comment type="caution">
    <text evidence="1">The sequence shown here is derived from an EMBL/GenBank/DDBJ whole genome shotgun (WGS) entry which is preliminary data.</text>
</comment>